<evidence type="ECO:0000256" key="2">
    <source>
        <dbReference type="ARBA" id="ARBA00022801"/>
    </source>
</evidence>
<keyword evidence="2 4" id="KW-0378">Hydrolase</keyword>
<dbReference type="CDD" id="cd02883">
    <property type="entry name" value="NUDIX_Hydrolase"/>
    <property type="match status" value="1"/>
</dbReference>
<dbReference type="PANTHER" id="PTHR43046">
    <property type="entry name" value="GDP-MANNOSE MANNOSYL HYDROLASE"/>
    <property type="match status" value="1"/>
</dbReference>
<dbReference type="eggNOG" id="COG1051">
    <property type="taxonomic scope" value="Bacteria"/>
</dbReference>
<sequence>MRLINKYVHETFKSTVDPVIFERTAARGIIMDNEDILMIYTKRYNDYSFPGGGVDEGEDIRNGLIRELEEETGAKNIEILSTFGDYEEFRPTHYKGYDAVHMLSHFFVCSAERELGDARPEDYEINNGSVPVWVNIHDAIAHNREVISAKEDSMGLSIERETLVLELVSKELL</sequence>
<evidence type="ECO:0000313" key="4">
    <source>
        <dbReference type="EMBL" id="KDR95476.1"/>
    </source>
</evidence>
<evidence type="ECO:0000259" key="3">
    <source>
        <dbReference type="PROSITE" id="PS51462"/>
    </source>
</evidence>
<protein>
    <submittedName>
        <fullName evidence="4">NUDIX hydrolase</fullName>
    </submittedName>
</protein>
<dbReference type="EMBL" id="JJMM01000010">
    <property type="protein sequence ID" value="KDR95476.1"/>
    <property type="molecule type" value="Genomic_DNA"/>
</dbReference>
<dbReference type="Pfam" id="PF00293">
    <property type="entry name" value="NUDIX"/>
    <property type="match status" value="1"/>
</dbReference>
<dbReference type="OrthoDB" id="511483at2"/>
<evidence type="ECO:0000256" key="1">
    <source>
        <dbReference type="ARBA" id="ARBA00001946"/>
    </source>
</evidence>
<keyword evidence="5" id="KW-1185">Reference proteome</keyword>
<dbReference type="PANTHER" id="PTHR43046:SF15">
    <property type="entry name" value="MUTT_NUDIX FAMILY PROTEIN"/>
    <property type="match status" value="1"/>
</dbReference>
<comment type="caution">
    <text evidence="4">The sequence shown here is derived from an EMBL/GenBank/DDBJ whole genome shotgun (WGS) entry which is preliminary data.</text>
</comment>
<accession>A0A069REK5</accession>
<comment type="cofactor">
    <cofactor evidence="1">
        <name>Mg(2+)</name>
        <dbReference type="ChEBI" id="CHEBI:18420"/>
    </cofactor>
</comment>
<name>A0A069REK5_PEPLI</name>
<gene>
    <name evidence="4" type="ORF">CLIT_10c02030</name>
</gene>
<dbReference type="STRING" id="1121324.CLIT_10c02030"/>
<dbReference type="RefSeq" id="WP_038263739.1">
    <property type="nucleotide sequence ID" value="NZ_FSRH01000010.1"/>
</dbReference>
<evidence type="ECO:0000313" key="5">
    <source>
        <dbReference type="Proteomes" id="UP000027946"/>
    </source>
</evidence>
<dbReference type="PROSITE" id="PS00893">
    <property type="entry name" value="NUDIX_BOX"/>
    <property type="match status" value="1"/>
</dbReference>
<dbReference type="SUPFAM" id="SSF55811">
    <property type="entry name" value="Nudix"/>
    <property type="match status" value="1"/>
</dbReference>
<dbReference type="InterPro" id="IPR015797">
    <property type="entry name" value="NUDIX_hydrolase-like_dom_sf"/>
</dbReference>
<dbReference type="PROSITE" id="PS51462">
    <property type="entry name" value="NUDIX"/>
    <property type="match status" value="1"/>
</dbReference>
<dbReference type="GO" id="GO:0016787">
    <property type="term" value="F:hydrolase activity"/>
    <property type="evidence" value="ECO:0007669"/>
    <property type="project" value="UniProtKB-KW"/>
</dbReference>
<dbReference type="Gene3D" id="3.90.79.10">
    <property type="entry name" value="Nucleoside Triphosphate Pyrophosphohydrolase"/>
    <property type="match status" value="1"/>
</dbReference>
<reference evidence="4 5" key="1">
    <citation type="submission" date="2014-03" db="EMBL/GenBank/DDBJ databases">
        <title>Genome sequence of Clostridium litorale W6, DSM 5388.</title>
        <authorList>
            <person name="Poehlein A."/>
            <person name="Jagirdar A."/>
            <person name="Khonsari B."/>
            <person name="Chibani C.M."/>
            <person name="Gutierrez Gutierrez D.A."/>
            <person name="Davydova E."/>
            <person name="Alghaithi H.S."/>
            <person name="Nair K.P."/>
            <person name="Dhamotharan K."/>
            <person name="Chandran L."/>
            <person name="G W."/>
            <person name="Daniel R."/>
        </authorList>
    </citation>
    <scope>NUCLEOTIDE SEQUENCE [LARGE SCALE GENOMIC DNA]</scope>
    <source>
        <strain evidence="4 5">W6</strain>
    </source>
</reference>
<proteinExistence type="predicted"/>
<dbReference type="InterPro" id="IPR020084">
    <property type="entry name" value="NUDIX_hydrolase_CS"/>
</dbReference>
<dbReference type="Proteomes" id="UP000027946">
    <property type="component" value="Unassembled WGS sequence"/>
</dbReference>
<dbReference type="InterPro" id="IPR000086">
    <property type="entry name" value="NUDIX_hydrolase_dom"/>
</dbReference>
<dbReference type="AlphaFoldDB" id="A0A069REK5"/>
<feature type="domain" description="Nudix hydrolase" evidence="3">
    <location>
        <begin position="22"/>
        <end position="159"/>
    </location>
</feature>
<organism evidence="4 5">
    <name type="scientific">Peptoclostridium litorale DSM 5388</name>
    <dbReference type="NCBI Taxonomy" id="1121324"/>
    <lineage>
        <taxon>Bacteria</taxon>
        <taxon>Bacillati</taxon>
        <taxon>Bacillota</taxon>
        <taxon>Clostridia</taxon>
        <taxon>Peptostreptococcales</taxon>
        <taxon>Peptoclostridiaceae</taxon>
        <taxon>Peptoclostridium</taxon>
    </lineage>
</organism>